<dbReference type="InterPro" id="IPR030184">
    <property type="entry name" value="WAT1-related"/>
</dbReference>
<dbReference type="OrthoDB" id="1094461at2759"/>
<comment type="similarity">
    <text evidence="2 6">Belongs to the drug/metabolite transporter (DMT) superfamily. Plant drug/metabolite exporter (P-DME) (TC 2.A.7.4) family.</text>
</comment>
<evidence type="ECO:0000256" key="5">
    <source>
        <dbReference type="ARBA" id="ARBA00023136"/>
    </source>
</evidence>
<name>A0A8T1ZSQ6_ARASU</name>
<evidence type="ECO:0000259" key="7">
    <source>
        <dbReference type="Pfam" id="PF00892"/>
    </source>
</evidence>
<accession>A0A8T1ZSQ6</accession>
<dbReference type="Proteomes" id="UP000694251">
    <property type="component" value="Chromosome 10"/>
</dbReference>
<dbReference type="PANTHER" id="PTHR31218">
    <property type="entry name" value="WAT1-RELATED PROTEIN"/>
    <property type="match status" value="1"/>
</dbReference>
<evidence type="ECO:0000256" key="3">
    <source>
        <dbReference type="ARBA" id="ARBA00022692"/>
    </source>
</evidence>
<organism evidence="8 9">
    <name type="scientific">Arabidopsis suecica</name>
    <name type="common">Swedish thale-cress</name>
    <name type="synonym">Cardaminopsis suecica</name>
    <dbReference type="NCBI Taxonomy" id="45249"/>
    <lineage>
        <taxon>Eukaryota</taxon>
        <taxon>Viridiplantae</taxon>
        <taxon>Streptophyta</taxon>
        <taxon>Embryophyta</taxon>
        <taxon>Tracheophyta</taxon>
        <taxon>Spermatophyta</taxon>
        <taxon>Magnoliopsida</taxon>
        <taxon>eudicotyledons</taxon>
        <taxon>Gunneridae</taxon>
        <taxon>Pentapetalae</taxon>
        <taxon>rosids</taxon>
        <taxon>malvids</taxon>
        <taxon>Brassicales</taxon>
        <taxon>Brassicaceae</taxon>
        <taxon>Camelineae</taxon>
        <taxon>Arabidopsis</taxon>
    </lineage>
</organism>
<feature type="domain" description="EamA" evidence="7">
    <location>
        <begin position="26"/>
        <end position="154"/>
    </location>
</feature>
<dbReference type="AlphaFoldDB" id="A0A8T1ZSQ6"/>
<dbReference type="InterPro" id="IPR000620">
    <property type="entry name" value="EamA_dom"/>
</dbReference>
<dbReference type="Pfam" id="PF00892">
    <property type="entry name" value="EamA"/>
    <property type="match status" value="2"/>
</dbReference>
<feature type="transmembrane region" description="Helical" evidence="6">
    <location>
        <begin position="76"/>
        <end position="98"/>
    </location>
</feature>
<keyword evidence="3 6" id="KW-0812">Transmembrane</keyword>
<feature type="transmembrane region" description="Helical" evidence="6">
    <location>
        <begin position="136"/>
        <end position="158"/>
    </location>
</feature>
<dbReference type="GO" id="GO:0016020">
    <property type="term" value="C:membrane"/>
    <property type="evidence" value="ECO:0007669"/>
    <property type="project" value="UniProtKB-SubCell"/>
</dbReference>
<reference evidence="8 9" key="1">
    <citation type="submission" date="2020-12" db="EMBL/GenBank/DDBJ databases">
        <title>Concerted genomic and epigenomic changes stabilize Arabidopsis allopolyploids.</title>
        <authorList>
            <person name="Chen Z."/>
        </authorList>
    </citation>
    <scope>NUCLEOTIDE SEQUENCE [LARGE SCALE GENOMIC DNA]</scope>
    <source>
        <strain evidence="8">As9502</strain>
        <tissue evidence="8">Leaf</tissue>
    </source>
</reference>
<evidence type="ECO:0000256" key="1">
    <source>
        <dbReference type="ARBA" id="ARBA00004141"/>
    </source>
</evidence>
<evidence type="ECO:0000313" key="8">
    <source>
        <dbReference type="EMBL" id="KAG7563852.1"/>
    </source>
</evidence>
<keyword evidence="9" id="KW-1185">Reference proteome</keyword>
<feature type="transmembrane region" description="Helical" evidence="6">
    <location>
        <begin position="245"/>
        <end position="271"/>
    </location>
</feature>
<feature type="transmembrane region" description="Helical" evidence="6">
    <location>
        <begin position="283"/>
        <end position="303"/>
    </location>
</feature>
<evidence type="ECO:0000256" key="4">
    <source>
        <dbReference type="ARBA" id="ARBA00022989"/>
    </source>
</evidence>
<evidence type="ECO:0000256" key="6">
    <source>
        <dbReference type="RuleBase" id="RU363077"/>
    </source>
</evidence>
<dbReference type="GO" id="GO:0022857">
    <property type="term" value="F:transmembrane transporter activity"/>
    <property type="evidence" value="ECO:0007669"/>
    <property type="project" value="InterPro"/>
</dbReference>
<keyword evidence="4 6" id="KW-1133">Transmembrane helix</keyword>
<proteinExistence type="inferred from homology"/>
<gene>
    <name evidence="8" type="ORF">ISN44_As10g006150</name>
</gene>
<keyword evidence="5 6" id="KW-0472">Membrane</keyword>
<evidence type="ECO:0000313" key="9">
    <source>
        <dbReference type="Proteomes" id="UP000694251"/>
    </source>
</evidence>
<comment type="subcellular location">
    <subcellularLocation>
        <location evidence="1 6">Membrane</location>
        <topology evidence="1 6">Multi-pass membrane protein</topology>
    </subcellularLocation>
</comment>
<dbReference type="EMBL" id="JAEFBJ010000010">
    <property type="protein sequence ID" value="KAG7563852.1"/>
    <property type="molecule type" value="Genomic_DNA"/>
</dbReference>
<sequence>MASISLRRRDAVLLTAMLATETGNVAMNTLFKAATSKGLNSYTFLIYSYLIGSLVLLPSHIFSYRSRSLPPLSLLILCKIGVLGLLGSTYLITGFIGIEYSNPTLASAISNINPAITFILAIIFRMEKASFKEKSSVAKMVGTIVSLVGALVVVLYHGPRVFTPSSPPFQELHQLLPPLSSSNSDWIIGGCLLAIKDTLVPVAFILQAHIMKIYPSPFTVSFFYFLIASILTSLIAIVAENKNNPSIWIIHFDITFLCIVVGGIFNPGYYAIHLWAVRNKGPVYLAIFRPLSILIAVIMGAIFLGDFFYLGSLVGGILISLGFYTVMWGKAKEEKTQLLSISEEAPLLIKNIDDQI</sequence>
<feature type="transmembrane region" description="Helical" evidence="6">
    <location>
        <begin position="309"/>
        <end position="329"/>
    </location>
</feature>
<feature type="transmembrane region" description="Helical" evidence="6">
    <location>
        <begin position="186"/>
        <end position="206"/>
    </location>
</feature>
<comment type="caution">
    <text evidence="8">The sequence shown here is derived from an EMBL/GenBank/DDBJ whole genome shotgun (WGS) entry which is preliminary data.</text>
</comment>
<feature type="domain" description="EamA" evidence="7">
    <location>
        <begin position="203"/>
        <end position="327"/>
    </location>
</feature>
<evidence type="ECO:0000256" key="2">
    <source>
        <dbReference type="ARBA" id="ARBA00007635"/>
    </source>
</evidence>
<feature type="transmembrane region" description="Helical" evidence="6">
    <location>
        <begin position="46"/>
        <end position="64"/>
    </location>
</feature>
<protein>
    <recommendedName>
        <fullName evidence="6">WAT1-related protein</fullName>
    </recommendedName>
</protein>
<feature type="transmembrane region" description="Helical" evidence="6">
    <location>
        <begin position="218"/>
        <end position="239"/>
    </location>
</feature>
<feature type="transmembrane region" description="Helical" evidence="6">
    <location>
        <begin position="104"/>
        <end position="124"/>
    </location>
</feature>